<name>B9XJI2_PEDPL</name>
<keyword evidence="3" id="KW-0326">Glycosidase</keyword>
<dbReference type="InterPro" id="IPR002053">
    <property type="entry name" value="Glyco_hydro_25"/>
</dbReference>
<evidence type="ECO:0000313" key="6">
    <source>
        <dbReference type="EMBL" id="EEF60043.1"/>
    </source>
</evidence>
<dbReference type="InterPro" id="IPR013320">
    <property type="entry name" value="ConA-like_dom_sf"/>
</dbReference>
<dbReference type="PROSITE" id="PS51904">
    <property type="entry name" value="GLYCOSYL_HYDROL_F25_2"/>
    <property type="match status" value="1"/>
</dbReference>
<evidence type="ECO:0000313" key="7">
    <source>
        <dbReference type="Proteomes" id="UP000003688"/>
    </source>
</evidence>
<dbReference type="SUPFAM" id="SSF51445">
    <property type="entry name" value="(Trans)glycosidases"/>
    <property type="match status" value="1"/>
</dbReference>
<dbReference type="Gene3D" id="2.60.40.10">
    <property type="entry name" value="Immunoglobulins"/>
    <property type="match status" value="1"/>
</dbReference>
<organism evidence="6 7">
    <name type="scientific">Pedosphaera parvula (strain Ellin514)</name>
    <dbReference type="NCBI Taxonomy" id="320771"/>
    <lineage>
        <taxon>Bacteria</taxon>
        <taxon>Pseudomonadati</taxon>
        <taxon>Verrucomicrobiota</taxon>
        <taxon>Pedosphaerae</taxon>
        <taxon>Pedosphaerales</taxon>
        <taxon>Pedosphaeraceae</taxon>
        <taxon>Pedosphaera</taxon>
    </lineage>
</organism>
<evidence type="ECO:0000259" key="5">
    <source>
        <dbReference type="SMART" id="SM00409"/>
    </source>
</evidence>
<dbReference type="InterPro" id="IPR013783">
    <property type="entry name" value="Ig-like_fold"/>
</dbReference>
<keyword evidence="2 6" id="KW-0378">Hydrolase</keyword>
<dbReference type="Gene3D" id="3.20.20.80">
    <property type="entry name" value="Glycosidases"/>
    <property type="match status" value="1"/>
</dbReference>
<evidence type="ECO:0000256" key="1">
    <source>
        <dbReference type="ARBA" id="ARBA00010646"/>
    </source>
</evidence>
<sequence precursor="true">MKVFQLLSRWRPVVICSLAILFPQFASAQRPLGIDVSKYQGSGNVNGVTNIIWPSAKAEGITFAFARSTEGINYFDPDFPYNITNAKAAGIVIGSYHFARYDLNPGLAGADAEADFCWSVISNYITNDGMSLSPMLDLEHSTTTDQTAWANEWCYRMITNAARIGVAVHPIIYTNPTFAANYLKNKSITQWTLWMADVTQATNPQNIAPPTSPWPDWALLQYATTIHIDGVSGDIDRDVFHGTTDLLLSSYIVGNTPPQNTNVPVGSNATFTVTACQPGPLYYQWSFNQAVIVDATNSNFTISNAQPVNTGPYSVNVANTNGIIFTATAWLGVISPLTNAVGASLAPSNMVSWWPGDGNGNDIFGSNNLTPFNSVSFTSGEQGSAFYFDGNSYCSNGATSLPVPWTACMWVNRQDAPKAGAALTGDGLFEIKLEQYNGTRDVGVTQFGVADNKFTPVYSVPTNTWTHLAFVGTSTNTSLYVNGVLQSTLALSFSLPRTYIGAGYVASRGVFVDFMAGSLDEFMIFNRALDAAEINSIYLAGSSGLVRAPVFTGMKLAGPGQFRLNFKGQTGKNYTVYSSTNLIAWATLGFVSNPAGTNSFTDFAATNAQTFYRLSQP</sequence>
<dbReference type="InterPro" id="IPR003599">
    <property type="entry name" value="Ig_sub"/>
</dbReference>
<dbReference type="GO" id="GO:0003796">
    <property type="term" value="F:lysozyme activity"/>
    <property type="evidence" value="ECO:0007669"/>
    <property type="project" value="InterPro"/>
</dbReference>
<dbReference type="CDD" id="cd00599">
    <property type="entry name" value="GH25_muramidase"/>
    <property type="match status" value="1"/>
</dbReference>
<dbReference type="RefSeq" id="WP_007415975.1">
    <property type="nucleotide sequence ID" value="NZ_ABOX02000021.1"/>
</dbReference>
<dbReference type="InterPro" id="IPR017853">
    <property type="entry name" value="GH"/>
</dbReference>
<dbReference type="SMART" id="SM00641">
    <property type="entry name" value="Glyco_25"/>
    <property type="match status" value="1"/>
</dbReference>
<comment type="similarity">
    <text evidence="1">Belongs to the glycosyl hydrolase 25 family.</text>
</comment>
<evidence type="ECO:0000256" key="4">
    <source>
        <dbReference type="SAM" id="SignalP"/>
    </source>
</evidence>
<dbReference type="EMBL" id="ABOX02000021">
    <property type="protein sequence ID" value="EEF60043.1"/>
    <property type="molecule type" value="Genomic_DNA"/>
</dbReference>
<dbReference type="OrthoDB" id="194339at2"/>
<dbReference type="SUPFAM" id="SSF49899">
    <property type="entry name" value="Concanavalin A-like lectins/glucanases"/>
    <property type="match status" value="1"/>
</dbReference>
<dbReference type="SMART" id="SM00409">
    <property type="entry name" value="IG"/>
    <property type="match status" value="1"/>
</dbReference>
<keyword evidence="4" id="KW-0732">Signal</keyword>
<feature type="domain" description="Immunoglobulin" evidence="5">
    <location>
        <begin position="258"/>
        <end position="334"/>
    </location>
</feature>
<comment type="caution">
    <text evidence="6">The sequence shown here is derived from an EMBL/GenBank/DDBJ whole genome shotgun (WGS) entry which is preliminary data.</text>
</comment>
<gene>
    <name evidence="6" type="ORF">Cflav_PD3102</name>
</gene>
<dbReference type="AlphaFoldDB" id="B9XJI2"/>
<dbReference type="GO" id="GO:0009253">
    <property type="term" value="P:peptidoglycan catabolic process"/>
    <property type="evidence" value="ECO:0007669"/>
    <property type="project" value="InterPro"/>
</dbReference>
<dbReference type="Proteomes" id="UP000003688">
    <property type="component" value="Unassembled WGS sequence"/>
</dbReference>
<proteinExistence type="inferred from homology"/>
<dbReference type="InterPro" id="IPR036179">
    <property type="entry name" value="Ig-like_dom_sf"/>
</dbReference>
<feature type="signal peptide" evidence="4">
    <location>
        <begin position="1"/>
        <end position="28"/>
    </location>
</feature>
<evidence type="ECO:0000256" key="3">
    <source>
        <dbReference type="ARBA" id="ARBA00023295"/>
    </source>
</evidence>
<reference evidence="6 7" key="1">
    <citation type="journal article" date="2011" name="J. Bacteriol.">
        <title>Genome sequence of 'Pedosphaera parvula' Ellin514, an aerobic Verrucomicrobial isolate from pasture soil.</title>
        <authorList>
            <person name="Kant R."/>
            <person name="van Passel M.W."/>
            <person name="Sangwan P."/>
            <person name="Palva A."/>
            <person name="Lucas S."/>
            <person name="Copeland A."/>
            <person name="Lapidus A."/>
            <person name="Glavina Del Rio T."/>
            <person name="Dalin E."/>
            <person name="Tice H."/>
            <person name="Bruce D."/>
            <person name="Goodwin L."/>
            <person name="Pitluck S."/>
            <person name="Chertkov O."/>
            <person name="Larimer F.W."/>
            <person name="Land M.L."/>
            <person name="Hauser L."/>
            <person name="Brettin T.S."/>
            <person name="Detter J.C."/>
            <person name="Han S."/>
            <person name="de Vos W.M."/>
            <person name="Janssen P.H."/>
            <person name="Smidt H."/>
        </authorList>
    </citation>
    <scope>NUCLEOTIDE SEQUENCE [LARGE SCALE GENOMIC DNA]</scope>
    <source>
        <strain evidence="6 7">Ellin514</strain>
    </source>
</reference>
<dbReference type="Pfam" id="PF01183">
    <property type="entry name" value="Glyco_hydro_25"/>
    <property type="match status" value="1"/>
</dbReference>
<dbReference type="GO" id="GO:0016998">
    <property type="term" value="P:cell wall macromolecule catabolic process"/>
    <property type="evidence" value="ECO:0007669"/>
    <property type="project" value="InterPro"/>
</dbReference>
<dbReference type="SUPFAM" id="SSF48726">
    <property type="entry name" value="Immunoglobulin"/>
    <property type="match status" value="1"/>
</dbReference>
<dbReference type="Pfam" id="PF13385">
    <property type="entry name" value="Laminin_G_3"/>
    <property type="match status" value="1"/>
</dbReference>
<dbReference type="PANTHER" id="PTHR34135">
    <property type="entry name" value="LYSOZYME"/>
    <property type="match status" value="1"/>
</dbReference>
<dbReference type="InterPro" id="IPR018077">
    <property type="entry name" value="Glyco_hydro_fam25_subgr"/>
</dbReference>
<keyword evidence="7" id="KW-1185">Reference proteome</keyword>
<evidence type="ECO:0000256" key="2">
    <source>
        <dbReference type="ARBA" id="ARBA00022801"/>
    </source>
</evidence>
<feature type="chain" id="PRO_5002894964" evidence="4">
    <location>
        <begin position="29"/>
        <end position="617"/>
    </location>
</feature>
<protein>
    <submittedName>
        <fullName evidence="6">Glycoside hydrolase family 25</fullName>
    </submittedName>
</protein>
<dbReference type="PANTHER" id="PTHR34135:SF2">
    <property type="entry name" value="LYSOZYME"/>
    <property type="match status" value="1"/>
</dbReference>
<dbReference type="Gene3D" id="2.60.120.200">
    <property type="match status" value="1"/>
</dbReference>
<accession>B9XJI2</accession>
<dbReference type="GO" id="GO:0016052">
    <property type="term" value="P:carbohydrate catabolic process"/>
    <property type="evidence" value="ECO:0007669"/>
    <property type="project" value="TreeGrafter"/>
</dbReference>